<keyword evidence="4" id="KW-0677">Repeat</keyword>
<dbReference type="InterPro" id="IPR011990">
    <property type="entry name" value="TPR-like_helical_dom_sf"/>
</dbReference>
<dbReference type="GO" id="GO:0000462">
    <property type="term" value="P:maturation of SSU-rRNA from tricistronic rRNA transcript (SSU-rRNA, 5.8S rRNA, LSU-rRNA)"/>
    <property type="evidence" value="ECO:0007669"/>
    <property type="project" value="InterPro"/>
</dbReference>
<dbReference type="GO" id="GO:0030515">
    <property type="term" value="F:snoRNA binding"/>
    <property type="evidence" value="ECO:0007669"/>
    <property type="project" value="InterPro"/>
</dbReference>
<dbReference type="InterPro" id="IPR055347">
    <property type="entry name" value="UTP6_N"/>
</dbReference>
<dbReference type="GO" id="GO:0032040">
    <property type="term" value="C:small-subunit processome"/>
    <property type="evidence" value="ECO:0007669"/>
    <property type="project" value="TreeGrafter"/>
</dbReference>
<name>A0A6A1WD15_9ROSI</name>
<dbReference type="EMBL" id="RXIC02000020">
    <property type="protein sequence ID" value="KAB1221817.1"/>
    <property type="molecule type" value="Genomic_DNA"/>
</dbReference>
<dbReference type="FunFam" id="1.25.40.10:FF:000563">
    <property type="entry name" value="U3 small nucleolar RNA-associated protein 6"/>
    <property type="match status" value="1"/>
</dbReference>
<comment type="caution">
    <text evidence="8">The sequence shown here is derived from an EMBL/GenBank/DDBJ whole genome shotgun (WGS) entry which is preliminary data.</text>
</comment>
<dbReference type="InterPro" id="IPR056907">
    <property type="entry name" value="UTP6_C"/>
</dbReference>
<evidence type="ECO:0000256" key="3">
    <source>
        <dbReference type="ARBA" id="ARBA00022552"/>
    </source>
</evidence>
<evidence type="ECO:0008006" key="10">
    <source>
        <dbReference type="Google" id="ProtNLM"/>
    </source>
</evidence>
<feature type="domain" description="U3 small nucleolar RNA-associated protein 6 N-terminal" evidence="6">
    <location>
        <begin position="9"/>
        <end position="86"/>
    </location>
</feature>
<comment type="similarity">
    <text evidence="2">Belongs to the UTP6 family.</text>
</comment>
<keyword evidence="3" id="KW-0698">rRNA processing</keyword>
<accession>A0A6A1WD15</accession>
<dbReference type="SMART" id="SM00386">
    <property type="entry name" value="HAT"/>
    <property type="match status" value="8"/>
</dbReference>
<dbReference type="OrthoDB" id="28112at2759"/>
<dbReference type="PANTHER" id="PTHR23271">
    <property type="entry name" value="HEPATOCELLULAR CARCINOMA-ASSOCIATED ANTIGEN 66"/>
    <property type="match status" value="1"/>
</dbReference>
<evidence type="ECO:0000259" key="6">
    <source>
        <dbReference type="Pfam" id="PF08640"/>
    </source>
</evidence>
<evidence type="ECO:0000313" key="8">
    <source>
        <dbReference type="EMBL" id="KAB1221817.1"/>
    </source>
</evidence>
<evidence type="ECO:0000313" key="9">
    <source>
        <dbReference type="Proteomes" id="UP000516437"/>
    </source>
</evidence>
<evidence type="ECO:0000256" key="1">
    <source>
        <dbReference type="ARBA" id="ARBA00004604"/>
    </source>
</evidence>
<evidence type="ECO:0000259" key="7">
    <source>
        <dbReference type="Pfam" id="PF24892"/>
    </source>
</evidence>
<comment type="subcellular location">
    <subcellularLocation>
        <location evidence="1">Nucleus</location>
        <location evidence="1">Nucleolus</location>
    </subcellularLocation>
</comment>
<dbReference type="Gene3D" id="1.25.40.10">
    <property type="entry name" value="Tetratricopeptide repeat domain"/>
    <property type="match status" value="2"/>
</dbReference>
<dbReference type="Pfam" id="PF08640">
    <property type="entry name" value="U3_assoc_6"/>
    <property type="match status" value="1"/>
</dbReference>
<dbReference type="GO" id="GO:0034388">
    <property type="term" value="C:Pwp2p-containing subcomplex of 90S preribosome"/>
    <property type="evidence" value="ECO:0007669"/>
    <property type="project" value="TreeGrafter"/>
</dbReference>
<protein>
    <recommendedName>
        <fullName evidence="10">U3 small nucleolar RNA-associated protein 6</fullName>
    </recommendedName>
</protein>
<dbReference type="Pfam" id="PF24892">
    <property type="entry name" value="UTP6_C"/>
    <property type="match status" value="1"/>
</dbReference>
<feature type="domain" description="U3 small nucleolar RNA-associated protein 6 homolog C-terminal" evidence="7">
    <location>
        <begin position="353"/>
        <end position="643"/>
    </location>
</feature>
<sequence length="656" mass="75616">MADVVQYRLERMVDELDDLERRGLFTRREIAEIVKQRRKYEYRLKRPSPLKQDYLAYIEYETQLDSLRCLRKKSVSRDLKAKGNKKMKQSLSDFAGVSRIVEIFRLAVMRFKGDIDLWFRYLEFCRQRRNGRMKKVLAQVIRFHPKVPGVWIYAAAWEFDHNLNIAAARALMQSGLRVCPASEDLWVEYLRMELTYLYKLKARKVALGEDEGTLLRDDRLAEEKQWRDENEDLFMSLKDVEENKDGSSLENEELRMKLDLFQQQGLSVLRTVYGAAVDALPASFSLRKRLFEILEAIDLAQHEEMRAEMLNDMKRDFSTDPEYWDWLAKLEIVDPQSQQQTSEQEIVLSQTQNAIQVYEEALKFIPSDMMFSLYAKFLMGVIAPQEEEDQNSVLSSHAENYISHLLMVYEKAGTTGCITEDLACQHISLHLQLGRVDEARKLAEKLCNGKLSNSVQLWLLRISIETRCMAKDSPSPSKADLLSIFEILMKVLTKVPVSKAESLWLMALKFFANHKHIFDKLVELSLVSLAKDGGSDNGFSLSSAIVNFVLQKDGVQRAREIYKRYLALPRPGLALYRNCIELESNLASCGDKDGLVNARKLYESALATYDQNVSLWQDYYSMEAKMGTSETATALCWRARKTLKDASAFIASPDLS</sequence>
<reference evidence="8 9" key="1">
    <citation type="journal article" date="2019" name="Plant Biotechnol. J.">
        <title>The red bayberry genome and genetic basis of sex determination.</title>
        <authorList>
            <person name="Jia H.M."/>
            <person name="Jia H.J."/>
            <person name="Cai Q.L."/>
            <person name="Wang Y."/>
            <person name="Zhao H.B."/>
            <person name="Yang W.F."/>
            <person name="Wang G.Y."/>
            <person name="Li Y.H."/>
            <person name="Zhan D.L."/>
            <person name="Shen Y.T."/>
            <person name="Niu Q.F."/>
            <person name="Chang L."/>
            <person name="Qiu J."/>
            <person name="Zhao L."/>
            <person name="Xie H.B."/>
            <person name="Fu W.Y."/>
            <person name="Jin J."/>
            <person name="Li X.W."/>
            <person name="Jiao Y."/>
            <person name="Zhou C.C."/>
            <person name="Tu T."/>
            <person name="Chai C.Y."/>
            <person name="Gao J.L."/>
            <person name="Fan L.J."/>
            <person name="van de Weg E."/>
            <person name="Wang J.Y."/>
            <person name="Gao Z.S."/>
        </authorList>
    </citation>
    <scope>NUCLEOTIDE SEQUENCE [LARGE SCALE GENOMIC DNA]</scope>
    <source>
        <tissue evidence="8">Leaves</tissue>
    </source>
</reference>
<evidence type="ECO:0000256" key="5">
    <source>
        <dbReference type="ARBA" id="ARBA00023242"/>
    </source>
</evidence>
<dbReference type="InterPro" id="IPR013949">
    <property type="entry name" value="Utp6"/>
</dbReference>
<dbReference type="PANTHER" id="PTHR23271:SF1">
    <property type="entry name" value="U3 SMALL NUCLEOLAR RNA-ASSOCIATED PROTEIN 6 HOMOLOG"/>
    <property type="match status" value="1"/>
</dbReference>
<keyword evidence="5" id="KW-0539">Nucleus</keyword>
<dbReference type="InterPro" id="IPR003107">
    <property type="entry name" value="HAT"/>
</dbReference>
<evidence type="ECO:0000256" key="4">
    <source>
        <dbReference type="ARBA" id="ARBA00022737"/>
    </source>
</evidence>
<organism evidence="8 9">
    <name type="scientific">Morella rubra</name>
    <name type="common">Chinese bayberry</name>
    <dbReference type="NCBI Taxonomy" id="262757"/>
    <lineage>
        <taxon>Eukaryota</taxon>
        <taxon>Viridiplantae</taxon>
        <taxon>Streptophyta</taxon>
        <taxon>Embryophyta</taxon>
        <taxon>Tracheophyta</taxon>
        <taxon>Spermatophyta</taxon>
        <taxon>Magnoliopsida</taxon>
        <taxon>eudicotyledons</taxon>
        <taxon>Gunneridae</taxon>
        <taxon>Pentapetalae</taxon>
        <taxon>rosids</taxon>
        <taxon>fabids</taxon>
        <taxon>Fagales</taxon>
        <taxon>Myricaceae</taxon>
        <taxon>Morella</taxon>
    </lineage>
</organism>
<gene>
    <name evidence="8" type="ORF">CJ030_MR2G025901</name>
</gene>
<keyword evidence="9" id="KW-1185">Reference proteome</keyword>
<proteinExistence type="inferred from homology"/>
<evidence type="ECO:0000256" key="2">
    <source>
        <dbReference type="ARBA" id="ARBA00010734"/>
    </source>
</evidence>
<dbReference type="AlphaFoldDB" id="A0A6A1WD15"/>
<dbReference type="Proteomes" id="UP000516437">
    <property type="component" value="Chromosome 2"/>
</dbReference>
<dbReference type="SUPFAM" id="SSF48452">
    <property type="entry name" value="TPR-like"/>
    <property type="match status" value="1"/>
</dbReference>